<name>A0A7Y9I919_9ACTN</name>
<dbReference type="EMBL" id="JACCBU010000001">
    <property type="protein sequence ID" value="NYE72485.1"/>
    <property type="molecule type" value="Genomic_DNA"/>
</dbReference>
<accession>A0A7Y9I919</accession>
<keyword evidence="1" id="KW-0678">Repressor</keyword>
<dbReference type="SUPFAM" id="SSF46689">
    <property type="entry name" value="Homeodomain-like"/>
    <property type="match status" value="1"/>
</dbReference>
<protein>
    <submittedName>
        <fullName evidence="7">AcrR family transcriptional regulator</fullName>
    </submittedName>
</protein>
<dbReference type="Gene3D" id="1.10.357.10">
    <property type="entry name" value="Tetracycline Repressor, domain 2"/>
    <property type="match status" value="1"/>
</dbReference>
<evidence type="ECO:0000313" key="7">
    <source>
        <dbReference type="EMBL" id="NYE72485.1"/>
    </source>
</evidence>
<dbReference type="InterPro" id="IPR036271">
    <property type="entry name" value="Tet_transcr_reg_TetR-rel_C_sf"/>
</dbReference>
<dbReference type="SUPFAM" id="SSF48498">
    <property type="entry name" value="Tetracyclin repressor-like, C-terminal domain"/>
    <property type="match status" value="1"/>
</dbReference>
<dbReference type="Pfam" id="PF00440">
    <property type="entry name" value="TetR_N"/>
    <property type="match status" value="1"/>
</dbReference>
<keyword evidence="3 5" id="KW-0238">DNA-binding</keyword>
<organism evidence="7 8">
    <name type="scientific">Microlunatus parietis</name>
    <dbReference type="NCBI Taxonomy" id="682979"/>
    <lineage>
        <taxon>Bacteria</taxon>
        <taxon>Bacillati</taxon>
        <taxon>Actinomycetota</taxon>
        <taxon>Actinomycetes</taxon>
        <taxon>Propionibacteriales</taxon>
        <taxon>Propionibacteriaceae</taxon>
        <taxon>Microlunatus</taxon>
    </lineage>
</organism>
<evidence type="ECO:0000256" key="1">
    <source>
        <dbReference type="ARBA" id="ARBA00022491"/>
    </source>
</evidence>
<dbReference type="Proteomes" id="UP000569914">
    <property type="component" value="Unassembled WGS sequence"/>
</dbReference>
<keyword evidence="4" id="KW-0804">Transcription</keyword>
<dbReference type="GO" id="GO:0003700">
    <property type="term" value="F:DNA-binding transcription factor activity"/>
    <property type="evidence" value="ECO:0007669"/>
    <property type="project" value="TreeGrafter"/>
</dbReference>
<reference evidence="7 8" key="1">
    <citation type="submission" date="2020-07" db="EMBL/GenBank/DDBJ databases">
        <title>Sequencing the genomes of 1000 actinobacteria strains.</title>
        <authorList>
            <person name="Klenk H.-P."/>
        </authorList>
    </citation>
    <scope>NUCLEOTIDE SEQUENCE [LARGE SCALE GENOMIC DNA]</scope>
    <source>
        <strain evidence="7 8">DSM 22083</strain>
    </source>
</reference>
<evidence type="ECO:0000256" key="2">
    <source>
        <dbReference type="ARBA" id="ARBA00023015"/>
    </source>
</evidence>
<dbReference type="RefSeq" id="WP_179753315.1">
    <property type="nucleotide sequence ID" value="NZ_JACCBU010000001.1"/>
</dbReference>
<feature type="domain" description="HTH tetR-type" evidence="6">
    <location>
        <begin position="8"/>
        <end position="68"/>
    </location>
</feature>
<feature type="DNA-binding region" description="H-T-H motif" evidence="5">
    <location>
        <begin position="31"/>
        <end position="50"/>
    </location>
</feature>
<evidence type="ECO:0000256" key="4">
    <source>
        <dbReference type="ARBA" id="ARBA00023163"/>
    </source>
</evidence>
<dbReference type="InterPro" id="IPR039538">
    <property type="entry name" value="BetI_C"/>
</dbReference>
<evidence type="ECO:0000259" key="6">
    <source>
        <dbReference type="PROSITE" id="PS50977"/>
    </source>
</evidence>
<dbReference type="InterPro" id="IPR009057">
    <property type="entry name" value="Homeodomain-like_sf"/>
</dbReference>
<dbReference type="Pfam" id="PF13977">
    <property type="entry name" value="TetR_C_6"/>
    <property type="match status" value="1"/>
</dbReference>
<evidence type="ECO:0000256" key="3">
    <source>
        <dbReference type="ARBA" id="ARBA00023125"/>
    </source>
</evidence>
<dbReference type="InterPro" id="IPR050109">
    <property type="entry name" value="HTH-type_TetR-like_transc_reg"/>
</dbReference>
<keyword evidence="8" id="KW-1185">Reference proteome</keyword>
<evidence type="ECO:0000256" key="5">
    <source>
        <dbReference type="PROSITE-ProRule" id="PRU00335"/>
    </source>
</evidence>
<keyword evidence="2" id="KW-0805">Transcription regulation</keyword>
<comment type="caution">
    <text evidence="7">The sequence shown here is derived from an EMBL/GenBank/DDBJ whole genome shotgun (WGS) entry which is preliminary data.</text>
</comment>
<dbReference type="AlphaFoldDB" id="A0A7Y9I919"/>
<gene>
    <name evidence="7" type="ORF">BKA15_003814</name>
</gene>
<dbReference type="PROSITE" id="PS50977">
    <property type="entry name" value="HTH_TETR_2"/>
    <property type="match status" value="1"/>
</dbReference>
<dbReference type="InterPro" id="IPR001647">
    <property type="entry name" value="HTH_TetR"/>
</dbReference>
<evidence type="ECO:0000313" key="8">
    <source>
        <dbReference type="Proteomes" id="UP000569914"/>
    </source>
</evidence>
<dbReference type="PANTHER" id="PTHR30055:SF226">
    <property type="entry name" value="HTH-TYPE TRANSCRIPTIONAL REGULATOR PKSA"/>
    <property type="match status" value="1"/>
</dbReference>
<dbReference type="PANTHER" id="PTHR30055">
    <property type="entry name" value="HTH-TYPE TRANSCRIPTIONAL REGULATOR RUTR"/>
    <property type="match status" value="1"/>
</dbReference>
<dbReference type="GO" id="GO:0000976">
    <property type="term" value="F:transcription cis-regulatory region binding"/>
    <property type="evidence" value="ECO:0007669"/>
    <property type="project" value="TreeGrafter"/>
</dbReference>
<proteinExistence type="predicted"/>
<sequence length="205" mass="23344">MPKLVDAQERRRVVIDAFFRLVRDHGVERASLRNVADEAELNIGSVRHYFADYDDLLTAAGEALVERISDRLLEHLDRLPPPGDRAGRYQVALDMLEELLPLDERRRGEVTVWLAMVERARTVPSLRPAVERLFDGTRTLIRRIVDRAAVDQPALRTETIAAAIDGLAFNGVHYPSRLTPRRTRQVLRHLLIGQLDRDPDGSMRA</sequence>